<feature type="binding site" evidence="12">
    <location>
        <position position="46"/>
    </location>
    <ligand>
        <name>ATP</name>
        <dbReference type="ChEBI" id="CHEBI:30616"/>
    </ligand>
</feature>
<evidence type="ECO:0000313" key="16">
    <source>
        <dbReference type="EMBL" id="ORB10661.1"/>
    </source>
</evidence>
<keyword evidence="11 14" id="KW-0472">Membrane</keyword>
<name>A0A1E3SAK8_MYCIE</name>
<dbReference type="OrthoDB" id="9762169at2"/>
<feature type="region of interest" description="Disordered" evidence="13">
    <location>
        <begin position="276"/>
        <end position="323"/>
    </location>
</feature>
<dbReference type="Gene3D" id="3.30.200.20">
    <property type="entry name" value="Phosphorylase Kinase, domain 1"/>
    <property type="match status" value="1"/>
</dbReference>
<dbReference type="PROSITE" id="PS00107">
    <property type="entry name" value="PROTEIN_KINASE_ATP"/>
    <property type="match status" value="1"/>
</dbReference>
<dbReference type="EMBL" id="MVHT01000001">
    <property type="protein sequence ID" value="ORB10661.1"/>
    <property type="molecule type" value="Genomic_DNA"/>
</dbReference>
<evidence type="ECO:0000256" key="4">
    <source>
        <dbReference type="ARBA" id="ARBA00022527"/>
    </source>
</evidence>
<evidence type="ECO:0000256" key="8">
    <source>
        <dbReference type="ARBA" id="ARBA00022777"/>
    </source>
</evidence>
<evidence type="ECO:0000256" key="5">
    <source>
        <dbReference type="ARBA" id="ARBA00022679"/>
    </source>
</evidence>
<feature type="transmembrane region" description="Helical" evidence="14">
    <location>
        <begin position="330"/>
        <end position="352"/>
    </location>
</feature>
<evidence type="ECO:0000256" key="2">
    <source>
        <dbReference type="ARBA" id="ARBA00012513"/>
    </source>
</evidence>
<feature type="domain" description="Protein kinase" evidence="15">
    <location>
        <begin position="17"/>
        <end position="277"/>
    </location>
</feature>
<dbReference type="InterPro" id="IPR011009">
    <property type="entry name" value="Kinase-like_dom_sf"/>
</dbReference>
<dbReference type="CDD" id="cd14014">
    <property type="entry name" value="STKc_PknB_like"/>
    <property type="match status" value="1"/>
</dbReference>
<dbReference type="PROSITE" id="PS50011">
    <property type="entry name" value="PROTEIN_KINASE_DOM"/>
    <property type="match status" value="1"/>
</dbReference>
<comment type="caution">
    <text evidence="16">The sequence shown here is derived from an EMBL/GenBank/DDBJ whole genome shotgun (WGS) entry which is preliminary data.</text>
</comment>
<evidence type="ECO:0000313" key="17">
    <source>
        <dbReference type="Proteomes" id="UP000192739"/>
    </source>
</evidence>
<accession>A0A1E3SAK8</accession>
<keyword evidence="6 14" id="KW-0812">Transmembrane</keyword>
<reference evidence="16 17" key="1">
    <citation type="submission" date="2017-02" db="EMBL/GenBank/DDBJ databases">
        <title>The new phylogeny of genus Mycobacterium.</title>
        <authorList>
            <person name="Tortoli E."/>
            <person name="Trovato A."/>
            <person name="Cirillo D.M."/>
        </authorList>
    </citation>
    <scope>NUCLEOTIDE SEQUENCE [LARGE SCALE GENOMIC DNA]</scope>
    <source>
        <strain evidence="16 17">DSM 44049</strain>
    </source>
</reference>
<evidence type="ECO:0000256" key="10">
    <source>
        <dbReference type="ARBA" id="ARBA00022989"/>
    </source>
</evidence>
<keyword evidence="17" id="KW-1185">Reference proteome</keyword>
<dbReference type="GO" id="GO:0004674">
    <property type="term" value="F:protein serine/threonine kinase activity"/>
    <property type="evidence" value="ECO:0007669"/>
    <property type="project" value="UniProtKB-KW"/>
</dbReference>
<evidence type="ECO:0000256" key="13">
    <source>
        <dbReference type="SAM" id="MobiDB-lite"/>
    </source>
</evidence>
<keyword evidence="9 12" id="KW-0067">ATP-binding</keyword>
<keyword evidence="4 16" id="KW-0723">Serine/threonine-protein kinase</keyword>
<proteinExistence type="predicted"/>
<keyword evidence="3" id="KW-1003">Cell membrane</keyword>
<dbReference type="Gene3D" id="1.10.510.10">
    <property type="entry name" value="Transferase(Phosphotransferase) domain 1"/>
    <property type="match status" value="1"/>
</dbReference>
<dbReference type="GO" id="GO:0005524">
    <property type="term" value="F:ATP binding"/>
    <property type="evidence" value="ECO:0007669"/>
    <property type="project" value="UniProtKB-UniRule"/>
</dbReference>
<dbReference type="PROSITE" id="PS00108">
    <property type="entry name" value="PROTEIN_KINASE_ST"/>
    <property type="match status" value="1"/>
</dbReference>
<dbReference type="STRING" id="28445.BHQ20_18420"/>
<dbReference type="EC" id="2.7.11.1" evidence="2"/>
<sequence length="486" mass="51793">MSRPHGGSRVGTRFGPYELRSLLGVGGMGEVYQAYDTRKGRMVALKLLRSELAADPSFQQRFRLESERAARLQEPHVIPVHDFGQIDGVLFIDMRLVNGGSLKDLLRARGALEPARAVSIIAQVASALDAAHADGLVHRDVKPENVLLTAEDFAYLVDFGIARAGNDPSVTASGALLGSCAYMAPERFDKVPVGPPADVYSLACVLYECLTGEPPFPGTEAPQLMTAHLMSPPPRPSIMRRGIRTAFDDVIAIGMAKRPVARFASAGELARAASEALGANSPAPVSRPSQTRPFPARYQNPDDTGFSPYPPAIPASQRASRRPRYGRTTVIVGGVAVTMLVLAAVLVAILIVRNTFFKSTPAAEAPPQTTTATPTLSRPVDGADGLGFVGHTARCDPGNPPAMVVRTAQSLVVICQTGTGSYYYRGERIRDGANIELANAVRTDGGFDVTNPANGVRYEVRPQQLTILSGSHVDSAEPVLQYATAN</sequence>
<dbReference type="InterPro" id="IPR000719">
    <property type="entry name" value="Prot_kinase_dom"/>
</dbReference>
<feature type="compositionally biased region" description="Low complexity" evidence="13">
    <location>
        <begin position="361"/>
        <end position="375"/>
    </location>
</feature>
<dbReference type="SUPFAM" id="SSF56112">
    <property type="entry name" value="Protein kinase-like (PK-like)"/>
    <property type="match status" value="1"/>
</dbReference>
<gene>
    <name evidence="16" type="ORF">BST27_00625</name>
</gene>
<evidence type="ECO:0000256" key="6">
    <source>
        <dbReference type="ARBA" id="ARBA00022692"/>
    </source>
</evidence>
<dbReference type="GO" id="GO:0080090">
    <property type="term" value="P:regulation of primary metabolic process"/>
    <property type="evidence" value="ECO:0007669"/>
    <property type="project" value="UniProtKB-ARBA"/>
</dbReference>
<dbReference type="InterPro" id="IPR008271">
    <property type="entry name" value="Ser/Thr_kinase_AS"/>
</dbReference>
<evidence type="ECO:0000256" key="9">
    <source>
        <dbReference type="ARBA" id="ARBA00022840"/>
    </source>
</evidence>
<keyword evidence="7 12" id="KW-0547">Nucleotide-binding</keyword>
<dbReference type="RefSeq" id="WP_069420597.1">
    <property type="nucleotide sequence ID" value="NZ_CBCRZH010000003.1"/>
</dbReference>
<keyword evidence="5" id="KW-0808">Transferase</keyword>
<feature type="region of interest" description="Disordered" evidence="13">
    <location>
        <begin position="361"/>
        <end position="380"/>
    </location>
</feature>
<evidence type="ECO:0000256" key="12">
    <source>
        <dbReference type="PROSITE-ProRule" id="PRU10141"/>
    </source>
</evidence>
<dbReference type="Pfam" id="PF00069">
    <property type="entry name" value="Pkinase"/>
    <property type="match status" value="1"/>
</dbReference>
<dbReference type="SMART" id="SM00220">
    <property type="entry name" value="S_TKc"/>
    <property type="match status" value="1"/>
</dbReference>
<keyword evidence="8 16" id="KW-0418">Kinase</keyword>
<organism evidence="16 17">
    <name type="scientific">Mycobacterium intermedium</name>
    <dbReference type="NCBI Taxonomy" id="28445"/>
    <lineage>
        <taxon>Bacteria</taxon>
        <taxon>Bacillati</taxon>
        <taxon>Actinomycetota</taxon>
        <taxon>Actinomycetes</taxon>
        <taxon>Mycobacteriales</taxon>
        <taxon>Mycobacteriaceae</taxon>
        <taxon>Mycobacterium</taxon>
        <taxon>Mycobacterium simiae complex</taxon>
    </lineage>
</organism>
<evidence type="ECO:0000256" key="14">
    <source>
        <dbReference type="SAM" id="Phobius"/>
    </source>
</evidence>
<keyword evidence="10 14" id="KW-1133">Transmembrane helix</keyword>
<dbReference type="AlphaFoldDB" id="A0A1E3SAK8"/>
<evidence type="ECO:0000256" key="7">
    <source>
        <dbReference type="ARBA" id="ARBA00022741"/>
    </source>
</evidence>
<evidence type="ECO:0000259" key="15">
    <source>
        <dbReference type="PROSITE" id="PS50011"/>
    </source>
</evidence>
<dbReference type="GO" id="GO:0005886">
    <property type="term" value="C:plasma membrane"/>
    <property type="evidence" value="ECO:0007669"/>
    <property type="project" value="UniProtKB-SubCell"/>
</dbReference>
<evidence type="ECO:0000256" key="11">
    <source>
        <dbReference type="ARBA" id="ARBA00023136"/>
    </source>
</evidence>
<dbReference type="FunFam" id="1.10.510.10:FF:000021">
    <property type="entry name" value="Serine/threonine protein kinase"/>
    <property type="match status" value="1"/>
</dbReference>
<dbReference type="InterPro" id="IPR017441">
    <property type="entry name" value="Protein_kinase_ATP_BS"/>
</dbReference>
<dbReference type="PANTHER" id="PTHR43289">
    <property type="entry name" value="MITOGEN-ACTIVATED PROTEIN KINASE KINASE KINASE 20-RELATED"/>
    <property type="match status" value="1"/>
</dbReference>
<dbReference type="Proteomes" id="UP000192739">
    <property type="component" value="Unassembled WGS sequence"/>
</dbReference>
<comment type="subcellular location">
    <subcellularLocation>
        <location evidence="1">Cell membrane</location>
        <topology evidence="1">Single-pass membrane protein</topology>
    </subcellularLocation>
</comment>
<evidence type="ECO:0000256" key="3">
    <source>
        <dbReference type="ARBA" id="ARBA00022475"/>
    </source>
</evidence>
<evidence type="ECO:0000256" key="1">
    <source>
        <dbReference type="ARBA" id="ARBA00004162"/>
    </source>
</evidence>
<dbReference type="PANTHER" id="PTHR43289:SF6">
    <property type="entry name" value="SERINE_THREONINE-PROTEIN KINASE NEKL-3"/>
    <property type="match status" value="1"/>
</dbReference>
<protein>
    <recommendedName>
        <fullName evidence="2">non-specific serine/threonine protein kinase</fullName>
        <ecNumber evidence="2">2.7.11.1</ecNumber>
    </recommendedName>
</protein>